<keyword evidence="3" id="KW-1185">Reference proteome</keyword>
<reference evidence="2" key="1">
    <citation type="submission" date="2020-12" db="EMBL/GenBank/DDBJ databases">
        <title>Metabolic potential, ecology and presence of endohyphal bacteria is reflected in genomic diversity of Mucoromycotina.</title>
        <authorList>
            <person name="Muszewska A."/>
            <person name="Okrasinska A."/>
            <person name="Steczkiewicz K."/>
            <person name="Drgas O."/>
            <person name="Orlowska M."/>
            <person name="Perlinska-Lenart U."/>
            <person name="Aleksandrzak-Piekarczyk T."/>
            <person name="Szatraj K."/>
            <person name="Zielenkiewicz U."/>
            <person name="Pilsyk S."/>
            <person name="Malc E."/>
            <person name="Mieczkowski P."/>
            <person name="Kruszewska J.S."/>
            <person name="Biernat P."/>
            <person name="Pawlowska J."/>
        </authorList>
    </citation>
    <scope>NUCLEOTIDE SEQUENCE</scope>
    <source>
        <strain evidence="2">CBS 226.32</strain>
    </source>
</reference>
<protein>
    <submittedName>
        <fullName evidence="2">Uncharacterized protein</fullName>
    </submittedName>
</protein>
<dbReference type="GO" id="GO:0005198">
    <property type="term" value="F:structural molecule activity"/>
    <property type="evidence" value="ECO:0007669"/>
    <property type="project" value="InterPro"/>
</dbReference>
<dbReference type="OrthoDB" id="2237965at2759"/>
<feature type="region of interest" description="Disordered" evidence="1">
    <location>
        <begin position="178"/>
        <end position="218"/>
    </location>
</feature>
<dbReference type="Pfam" id="PF00721">
    <property type="entry name" value="TMV_coat"/>
    <property type="match status" value="1"/>
</dbReference>
<organism evidence="2 3">
    <name type="scientific">Mucor plumbeus</name>
    <dbReference type="NCBI Taxonomy" id="97098"/>
    <lineage>
        <taxon>Eukaryota</taxon>
        <taxon>Fungi</taxon>
        <taxon>Fungi incertae sedis</taxon>
        <taxon>Mucoromycota</taxon>
        <taxon>Mucoromycotina</taxon>
        <taxon>Mucoromycetes</taxon>
        <taxon>Mucorales</taxon>
        <taxon>Mucorineae</taxon>
        <taxon>Mucoraceae</taxon>
        <taxon>Mucor</taxon>
    </lineage>
</organism>
<accession>A0A8H7RHG6</accession>
<gene>
    <name evidence="2" type="ORF">INT46_006560</name>
</gene>
<dbReference type="InterPro" id="IPR001337">
    <property type="entry name" value="TMV-like_coat"/>
</dbReference>
<dbReference type="AlphaFoldDB" id="A0A8H7RHG6"/>
<evidence type="ECO:0000313" key="3">
    <source>
        <dbReference type="Proteomes" id="UP000650833"/>
    </source>
</evidence>
<evidence type="ECO:0000313" key="2">
    <source>
        <dbReference type="EMBL" id="KAG2211544.1"/>
    </source>
</evidence>
<name>A0A8H7RHG6_9FUNG</name>
<dbReference type="Proteomes" id="UP000650833">
    <property type="component" value="Unassembled WGS sequence"/>
</dbReference>
<evidence type="ECO:0000256" key="1">
    <source>
        <dbReference type="SAM" id="MobiDB-lite"/>
    </source>
</evidence>
<proteinExistence type="predicted"/>
<dbReference type="Gene3D" id="1.20.120.70">
    <property type="entry name" value="Tobacco mosaic virus-like, coat protein"/>
    <property type="match status" value="1"/>
</dbReference>
<sequence>MYTNWEEQALDSLTAIKWYPVTVVVDYLNSLRRYLINTPGKISDSYIPMLGSGIREETDMQVLPAKKNQRFPPNTFYICEAIGSWGLKLDNIALLTNIMINTNRLERKYPNINSPGDLEDRAFTLMHNLMRMIQDRTHFINRSKFEARYNLSWTTSHAHAELNNVSIDNHILTIKEEANTNGSGSNTPTANSSMTNSDQRYCSVSQESTAPTIDLTQE</sequence>
<comment type="caution">
    <text evidence="2">The sequence shown here is derived from an EMBL/GenBank/DDBJ whole genome shotgun (WGS) entry which is preliminary data.</text>
</comment>
<dbReference type="InterPro" id="IPR036417">
    <property type="entry name" value="TMV-like_coat_sf"/>
</dbReference>
<dbReference type="EMBL" id="JAEPRC010000063">
    <property type="protein sequence ID" value="KAG2211544.1"/>
    <property type="molecule type" value="Genomic_DNA"/>
</dbReference>
<feature type="compositionally biased region" description="Polar residues" evidence="1">
    <location>
        <begin position="179"/>
        <end position="218"/>
    </location>
</feature>